<dbReference type="Pfam" id="PF08241">
    <property type="entry name" value="Methyltransf_11"/>
    <property type="match status" value="1"/>
</dbReference>
<accession>A0A1F5PIV2</accession>
<evidence type="ECO:0000313" key="2">
    <source>
        <dbReference type="EMBL" id="OGE89630.1"/>
    </source>
</evidence>
<dbReference type="STRING" id="1817828.A2722_02135"/>
<comment type="caution">
    <text evidence="2">The sequence shown here is derived from an EMBL/GenBank/DDBJ whole genome shotgun (WGS) entry which is preliminary data.</text>
</comment>
<dbReference type="CDD" id="cd02440">
    <property type="entry name" value="AdoMet_MTases"/>
    <property type="match status" value="1"/>
</dbReference>
<name>A0A1F5PIV2_9BACT</name>
<dbReference type="AlphaFoldDB" id="A0A1F5PIV2"/>
<dbReference type="SUPFAM" id="SSF53335">
    <property type="entry name" value="S-adenosyl-L-methionine-dependent methyltransferases"/>
    <property type="match status" value="1"/>
</dbReference>
<dbReference type="EMBL" id="MFEO01000018">
    <property type="protein sequence ID" value="OGE89630.1"/>
    <property type="molecule type" value="Genomic_DNA"/>
</dbReference>
<sequence>MKTQRFIDPEQVLVNGGLKPGMVLADLGAGNGFFAIHGSHIVGDRGFVWAVDILEEALGHVMSQARLERRKNIRTIRADLDRPQPSAIPDLSCDFVFIGKLLPQLKHPEYAIRETWRILKTGGLILISEWRKDAVAFGPPAEERLTAEQVKEMFGRQGFKYVREYDTDHYHFAVLLQK</sequence>
<dbReference type="Proteomes" id="UP000178377">
    <property type="component" value="Unassembled WGS sequence"/>
</dbReference>
<evidence type="ECO:0000313" key="3">
    <source>
        <dbReference type="Proteomes" id="UP000178377"/>
    </source>
</evidence>
<feature type="domain" description="Methyltransferase type 11" evidence="1">
    <location>
        <begin position="26"/>
        <end position="127"/>
    </location>
</feature>
<evidence type="ECO:0000259" key="1">
    <source>
        <dbReference type="Pfam" id="PF08241"/>
    </source>
</evidence>
<reference evidence="2 3" key="1">
    <citation type="journal article" date="2016" name="Nat. Commun.">
        <title>Thousands of microbial genomes shed light on interconnected biogeochemical processes in an aquifer system.</title>
        <authorList>
            <person name="Anantharaman K."/>
            <person name="Brown C.T."/>
            <person name="Hug L.A."/>
            <person name="Sharon I."/>
            <person name="Castelle C.J."/>
            <person name="Probst A.J."/>
            <person name="Thomas B.C."/>
            <person name="Singh A."/>
            <person name="Wilkins M.J."/>
            <person name="Karaoz U."/>
            <person name="Brodie E.L."/>
            <person name="Williams K.H."/>
            <person name="Hubbard S.S."/>
            <person name="Banfield J.F."/>
        </authorList>
    </citation>
    <scope>NUCLEOTIDE SEQUENCE [LARGE SCALE GENOMIC DNA]</scope>
</reference>
<dbReference type="Gene3D" id="3.40.50.150">
    <property type="entry name" value="Vaccinia Virus protein VP39"/>
    <property type="match status" value="1"/>
</dbReference>
<dbReference type="InterPro" id="IPR013216">
    <property type="entry name" value="Methyltransf_11"/>
</dbReference>
<organism evidence="2 3">
    <name type="scientific">Candidatus Doudnabacteria bacterium RIFCSPHIGHO2_01_FULL_50_11</name>
    <dbReference type="NCBI Taxonomy" id="1817828"/>
    <lineage>
        <taxon>Bacteria</taxon>
        <taxon>Candidatus Doudnaibacteriota</taxon>
    </lineage>
</organism>
<proteinExistence type="predicted"/>
<dbReference type="InterPro" id="IPR029063">
    <property type="entry name" value="SAM-dependent_MTases_sf"/>
</dbReference>
<gene>
    <name evidence="2" type="ORF">A2722_02135</name>
</gene>
<protein>
    <recommendedName>
        <fullName evidence="1">Methyltransferase type 11 domain-containing protein</fullName>
    </recommendedName>
</protein>